<evidence type="ECO:0000256" key="7">
    <source>
        <dbReference type="ARBA" id="ARBA00022833"/>
    </source>
</evidence>
<dbReference type="GO" id="GO:0000151">
    <property type="term" value="C:ubiquitin ligase complex"/>
    <property type="evidence" value="ECO:0007669"/>
    <property type="project" value="TreeGrafter"/>
</dbReference>
<dbReference type="GO" id="GO:0097039">
    <property type="term" value="P:protein linear polyubiquitination"/>
    <property type="evidence" value="ECO:0007669"/>
    <property type="project" value="TreeGrafter"/>
</dbReference>
<evidence type="ECO:0000256" key="6">
    <source>
        <dbReference type="ARBA" id="ARBA00022786"/>
    </source>
</evidence>
<dbReference type="InterPro" id="IPR010400">
    <property type="entry name" value="PITH_dom"/>
</dbReference>
<dbReference type="GO" id="GO:0004842">
    <property type="term" value="F:ubiquitin-protein transferase activity"/>
    <property type="evidence" value="ECO:0007669"/>
    <property type="project" value="TreeGrafter"/>
</dbReference>
<reference evidence="11" key="1">
    <citation type="submission" date="2023-08" db="EMBL/GenBank/DDBJ databases">
        <authorList>
            <person name="Chen Y."/>
            <person name="Shah S."/>
            <person name="Dougan E. K."/>
            <person name="Thang M."/>
            <person name="Chan C."/>
        </authorList>
    </citation>
    <scope>NUCLEOTIDE SEQUENCE</scope>
</reference>
<dbReference type="InterPro" id="IPR044066">
    <property type="entry name" value="TRIAD_supradom"/>
</dbReference>
<dbReference type="AlphaFoldDB" id="A0AA36J2D6"/>
<dbReference type="InterPro" id="IPR037047">
    <property type="entry name" value="PITH_dom_sf"/>
</dbReference>
<keyword evidence="4" id="KW-0677">Repeat</keyword>
<dbReference type="Gene3D" id="2.60.120.470">
    <property type="entry name" value="PITH domain"/>
    <property type="match status" value="1"/>
</dbReference>
<dbReference type="PANTHER" id="PTHR22770:SF13">
    <property type="entry name" value="RING-TYPE DOMAIN-CONTAINING PROTEIN"/>
    <property type="match status" value="1"/>
</dbReference>
<keyword evidence="5" id="KW-0863">Zinc-finger</keyword>
<gene>
    <name evidence="11" type="ORF">EVOR1521_LOCUS21297</name>
</gene>
<feature type="region of interest" description="Disordered" evidence="8">
    <location>
        <begin position="1"/>
        <end position="58"/>
    </location>
</feature>
<evidence type="ECO:0008006" key="13">
    <source>
        <dbReference type="Google" id="ProtNLM"/>
    </source>
</evidence>
<dbReference type="SUPFAM" id="SSF57850">
    <property type="entry name" value="RING/U-box"/>
    <property type="match status" value="1"/>
</dbReference>
<dbReference type="SUPFAM" id="SSF49785">
    <property type="entry name" value="Galactose-binding domain-like"/>
    <property type="match status" value="1"/>
</dbReference>
<dbReference type="GO" id="GO:0043161">
    <property type="term" value="P:proteasome-mediated ubiquitin-dependent protein catabolic process"/>
    <property type="evidence" value="ECO:0007669"/>
    <property type="project" value="TreeGrafter"/>
</dbReference>
<keyword evidence="6" id="KW-0833">Ubl conjugation pathway</keyword>
<feature type="domain" description="PITH" evidence="9">
    <location>
        <begin position="311"/>
        <end position="505"/>
    </location>
</feature>
<evidence type="ECO:0000256" key="8">
    <source>
        <dbReference type="SAM" id="MobiDB-lite"/>
    </source>
</evidence>
<evidence type="ECO:0000256" key="3">
    <source>
        <dbReference type="ARBA" id="ARBA00022723"/>
    </source>
</evidence>
<evidence type="ECO:0000256" key="1">
    <source>
        <dbReference type="ARBA" id="ARBA00004906"/>
    </source>
</evidence>
<dbReference type="Proteomes" id="UP001178507">
    <property type="component" value="Unassembled WGS sequence"/>
</dbReference>
<proteinExistence type="predicted"/>
<evidence type="ECO:0000256" key="2">
    <source>
        <dbReference type="ARBA" id="ARBA00022679"/>
    </source>
</evidence>
<dbReference type="GO" id="GO:0043130">
    <property type="term" value="F:ubiquitin binding"/>
    <property type="evidence" value="ECO:0007669"/>
    <property type="project" value="TreeGrafter"/>
</dbReference>
<dbReference type="Pfam" id="PF22191">
    <property type="entry name" value="IBR_1"/>
    <property type="match status" value="1"/>
</dbReference>
<dbReference type="GO" id="GO:0008270">
    <property type="term" value="F:zinc ion binding"/>
    <property type="evidence" value="ECO:0007669"/>
    <property type="project" value="UniProtKB-KW"/>
</dbReference>
<dbReference type="GO" id="GO:0005737">
    <property type="term" value="C:cytoplasm"/>
    <property type="evidence" value="ECO:0007669"/>
    <property type="project" value="UniProtKB-ARBA"/>
</dbReference>
<evidence type="ECO:0000313" key="12">
    <source>
        <dbReference type="Proteomes" id="UP001178507"/>
    </source>
</evidence>
<sequence>MDDDLERAARKHKMQQRTGALRAQQRQRRQEEQEKAAASEKAALAVQPAASSQAGSIGSTAESRDASCVAEAPPAPPEEVPCPGGPFTCFVCTEAKEPAERFLPHRCREIPSSLCCKPCFIAWVHSQIEADSPNIRCCHCDEELSMVTLHRLVDEEHWDRYCQTALQRSLKRDPHFIWCSQCNGGGWVDARQPSSGCPWSCPECGDSFVYCPQCRRDHKSLSCKKFQLLRREVILGKQTEKDSEGVVQRSSKSCPSCKMPIQKDGGCNYMDCPNCRRHFCWSCGQIMKASHQAHQCDAGFEASEVVARAPSGRPCVELTRLFMNVIDIDSIEVTNVDPDDVMDCRDMLVPSIDQEAKSPLFVGPSLMDGEILVRLPFSFTSALSWELTHLTLRADHSPAPNCLAPKSLSLLPNLPSAGFSDFEDSNIAASVDLEEVGEGVFRASLEAFRTKGHFKRVNCLTLKVSAARVGEHEEEMQVFFNGISIFGVPGQVSSGSRRNFMYDQRAELIVSPALNRRKWGAEVESASQDA</sequence>
<dbReference type="Gene3D" id="1.20.120.1750">
    <property type="match status" value="1"/>
</dbReference>
<keyword evidence="7" id="KW-0862">Zinc</keyword>
<comment type="caution">
    <text evidence="11">The sequence shown here is derived from an EMBL/GenBank/DDBJ whole genome shotgun (WGS) entry which is preliminary data.</text>
</comment>
<keyword evidence="3" id="KW-0479">Metal-binding</keyword>
<dbReference type="PROSITE" id="PS51873">
    <property type="entry name" value="TRIAD"/>
    <property type="match status" value="1"/>
</dbReference>
<dbReference type="InterPro" id="IPR008979">
    <property type="entry name" value="Galactose-bd-like_sf"/>
</dbReference>
<comment type="pathway">
    <text evidence="1">Protein modification; protein ubiquitination.</text>
</comment>
<dbReference type="PROSITE" id="PS51532">
    <property type="entry name" value="PITH"/>
    <property type="match status" value="1"/>
</dbReference>
<evidence type="ECO:0000313" key="11">
    <source>
        <dbReference type="EMBL" id="CAJ1397245.1"/>
    </source>
</evidence>
<organism evidence="11 12">
    <name type="scientific">Effrenium voratum</name>
    <dbReference type="NCBI Taxonomy" id="2562239"/>
    <lineage>
        <taxon>Eukaryota</taxon>
        <taxon>Sar</taxon>
        <taxon>Alveolata</taxon>
        <taxon>Dinophyceae</taxon>
        <taxon>Suessiales</taxon>
        <taxon>Symbiodiniaceae</taxon>
        <taxon>Effrenium</taxon>
    </lineage>
</organism>
<dbReference type="Pfam" id="PF06201">
    <property type="entry name" value="PITH"/>
    <property type="match status" value="1"/>
</dbReference>
<dbReference type="PANTHER" id="PTHR22770">
    <property type="entry name" value="UBIQUITIN CONJUGATING ENZYME 7 INTERACTING PROTEIN-RELATED"/>
    <property type="match status" value="1"/>
</dbReference>
<dbReference type="EMBL" id="CAUJNA010003260">
    <property type="protein sequence ID" value="CAJ1397245.1"/>
    <property type="molecule type" value="Genomic_DNA"/>
</dbReference>
<evidence type="ECO:0000259" key="10">
    <source>
        <dbReference type="PROSITE" id="PS51873"/>
    </source>
</evidence>
<feature type="compositionally biased region" description="Basic and acidic residues" evidence="8">
    <location>
        <begin position="28"/>
        <end position="38"/>
    </location>
</feature>
<protein>
    <recommendedName>
        <fullName evidence="13">RBR-type E3 ubiquitin transferase</fullName>
    </recommendedName>
</protein>
<dbReference type="InterPro" id="IPR051628">
    <property type="entry name" value="LUBAC_E3_Ligases"/>
</dbReference>
<feature type="domain" description="RING-type" evidence="10">
    <location>
        <begin position="85"/>
        <end position="306"/>
    </location>
</feature>
<evidence type="ECO:0000259" key="9">
    <source>
        <dbReference type="PROSITE" id="PS51532"/>
    </source>
</evidence>
<evidence type="ECO:0000256" key="5">
    <source>
        <dbReference type="ARBA" id="ARBA00022771"/>
    </source>
</evidence>
<evidence type="ECO:0000256" key="4">
    <source>
        <dbReference type="ARBA" id="ARBA00022737"/>
    </source>
</evidence>
<keyword evidence="2" id="KW-0808">Transferase</keyword>
<accession>A0AA36J2D6</accession>
<name>A0AA36J2D6_9DINO</name>
<feature type="compositionally biased region" description="Polar residues" evidence="8">
    <location>
        <begin position="49"/>
        <end position="58"/>
    </location>
</feature>
<keyword evidence="12" id="KW-1185">Reference proteome</keyword>